<gene>
    <name evidence="3" type="ORF">BSU04_06805</name>
</gene>
<dbReference type="AlphaFoldDB" id="A0A226X7S8"/>
<comment type="caution">
    <text evidence="3">The sequence shown here is derived from an EMBL/GenBank/DDBJ whole genome shotgun (WGS) entry which is preliminary data.</text>
</comment>
<feature type="transmembrane region" description="Helical" evidence="2">
    <location>
        <begin position="90"/>
        <end position="111"/>
    </location>
</feature>
<feature type="compositionally biased region" description="Polar residues" evidence="1">
    <location>
        <begin position="125"/>
        <end position="134"/>
    </location>
</feature>
<evidence type="ECO:0000256" key="1">
    <source>
        <dbReference type="SAM" id="MobiDB-lite"/>
    </source>
</evidence>
<sequence>MRVLEPLDHIAWTTCERCGNTSSDGGRQCSRCGKTPTIMQRLANFPSLSNAEKGRSRGVLHRTRSRGAYPGLAETAHLSDRASKRRAARIAFACAMGAGALVIFALTQPYLAGIGFHSRTADTPVTETGPTIRSGTVVAASGNGVSPAKPSLSDGRHNANVATAPTPKSDVSAFYQALQGGDLVAARRHLSGMRASDENSSQPEQMRTELANREHTRDALLHHAWHCHAIGDWQCVADNATQALAIDASSWEAKHLVALAAKKVGKAEDE</sequence>
<dbReference type="EMBL" id="MTHB01000041">
    <property type="protein sequence ID" value="OXC79383.1"/>
    <property type="molecule type" value="Genomic_DNA"/>
</dbReference>
<keyword evidence="2" id="KW-0472">Membrane</keyword>
<feature type="region of interest" description="Disordered" evidence="1">
    <location>
        <begin position="125"/>
        <end position="165"/>
    </location>
</feature>
<proteinExistence type="predicted"/>
<dbReference type="Proteomes" id="UP000214720">
    <property type="component" value="Unassembled WGS sequence"/>
</dbReference>
<evidence type="ECO:0000313" key="3">
    <source>
        <dbReference type="EMBL" id="OXC79383.1"/>
    </source>
</evidence>
<keyword evidence="2" id="KW-1133">Transmembrane helix</keyword>
<reference evidence="4" key="1">
    <citation type="submission" date="2017-01" db="EMBL/GenBank/DDBJ databases">
        <title>Genome Analysis of Deinococcus marmoris KOPRI26562.</title>
        <authorList>
            <person name="Kim J.H."/>
            <person name="Oh H.-M."/>
        </authorList>
    </citation>
    <scope>NUCLEOTIDE SEQUENCE [LARGE SCALE GENOMIC DNA]</scope>
    <source>
        <strain evidence="4">PAMC 26633</strain>
    </source>
</reference>
<organism evidence="3 4">
    <name type="scientific">Caballeronia sordidicola</name>
    <name type="common">Burkholderia sordidicola</name>
    <dbReference type="NCBI Taxonomy" id="196367"/>
    <lineage>
        <taxon>Bacteria</taxon>
        <taxon>Pseudomonadati</taxon>
        <taxon>Pseudomonadota</taxon>
        <taxon>Betaproteobacteria</taxon>
        <taxon>Burkholderiales</taxon>
        <taxon>Burkholderiaceae</taxon>
        <taxon>Caballeronia</taxon>
    </lineage>
</organism>
<name>A0A226X7S8_CABSO</name>
<evidence type="ECO:0000313" key="4">
    <source>
        <dbReference type="Proteomes" id="UP000214720"/>
    </source>
</evidence>
<accession>A0A226X7S8</accession>
<protein>
    <submittedName>
        <fullName evidence="3">Uncharacterized protein</fullName>
    </submittedName>
</protein>
<keyword evidence="2" id="KW-0812">Transmembrane</keyword>
<evidence type="ECO:0000256" key="2">
    <source>
        <dbReference type="SAM" id="Phobius"/>
    </source>
</evidence>